<gene>
    <name evidence="2" type="ORF">FPL11_07515</name>
</gene>
<name>A0A557RH88_9GAMM</name>
<dbReference type="RefSeq" id="WP_144348069.1">
    <property type="nucleotide sequence ID" value="NZ_VMKP01000003.1"/>
</dbReference>
<dbReference type="GO" id="GO:0015385">
    <property type="term" value="F:sodium:proton antiporter activity"/>
    <property type="evidence" value="ECO:0007669"/>
    <property type="project" value="TreeGrafter"/>
</dbReference>
<reference evidence="2 3" key="1">
    <citation type="submission" date="2019-07" db="EMBL/GenBank/DDBJ databases">
        <title>Reclasification of Spiribacter aquaticus.</title>
        <authorList>
            <person name="Leon M.J."/>
            <person name="Sanchez-Porro C."/>
            <person name="Ventosa A."/>
        </authorList>
    </citation>
    <scope>NUCLEOTIDE SEQUENCE [LARGE SCALE GENOMIC DNA]</scope>
    <source>
        <strain evidence="2 3">SP30</strain>
    </source>
</reference>
<dbReference type="PANTHER" id="PTHR34703:SF1">
    <property type="entry name" value="ANTIPORTER SUBUNIT MNHG2-RELATED"/>
    <property type="match status" value="1"/>
</dbReference>
<feature type="transmembrane region" description="Helical" evidence="1">
    <location>
        <begin position="40"/>
        <end position="59"/>
    </location>
</feature>
<evidence type="ECO:0000256" key="1">
    <source>
        <dbReference type="SAM" id="Phobius"/>
    </source>
</evidence>
<keyword evidence="3" id="KW-1185">Reference proteome</keyword>
<evidence type="ECO:0000313" key="3">
    <source>
        <dbReference type="Proteomes" id="UP000316688"/>
    </source>
</evidence>
<dbReference type="Proteomes" id="UP000316688">
    <property type="component" value="Unassembled WGS sequence"/>
</dbReference>
<dbReference type="NCBIfam" id="TIGR01300">
    <property type="entry name" value="CPA3_mnhG_phaG"/>
    <property type="match status" value="1"/>
</dbReference>
<dbReference type="PANTHER" id="PTHR34703">
    <property type="entry name" value="ANTIPORTER SUBUNIT MNHG2-RELATED"/>
    <property type="match status" value="1"/>
</dbReference>
<sequence length="114" mass="11911">MIEPLITLISAGMLLTGGAFAVIGGIGVVRFPDIYTRLHAGGVTDTIAPLLIVGGLVLQSGWHPLSFKLLLILLFLLFTTPTASHATARAAMAAGIEPVTRDRRRASGESSSNT</sequence>
<protein>
    <submittedName>
        <fullName evidence="2">Monovalent cation/H(+) antiporter subunit G</fullName>
    </submittedName>
</protein>
<keyword evidence="1" id="KW-0472">Membrane</keyword>
<keyword evidence="1" id="KW-0812">Transmembrane</keyword>
<accession>A0A557RH88</accession>
<dbReference type="EMBL" id="VMKP01000003">
    <property type="protein sequence ID" value="TVO64495.1"/>
    <property type="molecule type" value="Genomic_DNA"/>
</dbReference>
<feature type="transmembrane region" description="Helical" evidence="1">
    <location>
        <begin position="6"/>
        <end position="28"/>
    </location>
</feature>
<evidence type="ECO:0000313" key="2">
    <source>
        <dbReference type="EMBL" id="TVO64495.1"/>
    </source>
</evidence>
<comment type="caution">
    <text evidence="2">The sequence shown here is derived from an EMBL/GenBank/DDBJ whole genome shotgun (WGS) entry which is preliminary data.</text>
</comment>
<feature type="transmembrane region" description="Helical" evidence="1">
    <location>
        <begin position="65"/>
        <end position="83"/>
    </location>
</feature>
<organism evidence="2 3">
    <name type="scientific">Spiribacter aquaticus</name>
    <dbReference type="NCBI Taxonomy" id="1935996"/>
    <lineage>
        <taxon>Bacteria</taxon>
        <taxon>Pseudomonadati</taxon>
        <taxon>Pseudomonadota</taxon>
        <taxon>Gammaproteobacteria</taxon>
        <taxon>Chromatiales</taxon>
        <taxon>Ectothiorhodospiraceae</taxon>
        <taxon>Spiribacter</taxon>
    </lineage>
</organism>
<keyword evidence="1" id="KW-1133">Transmembrane helix</keyword>
<proteinExistence type="predicted"/>
<dbReference type="Pfam" id="PF03334">
    <property type="entry name" value="PhaG_MnhG_YufB"/>
    <property type="match status" value="1"/>
</dbReference>
<dbReference type="InterPro" id="IPR005133">
    <property type="entry name" value="PhaG_MnhG_YufB"/>
</dbReference>
<dbReference type="AlphaFoldDB" id="A0A557RH88"/>